<keyword evidence="1" id="KW-1133">Transmembrane helix</keyword>
<feature type="transmembrane region" description="Helical" evidence="1">
    <location>
        <begin position="138"/>
        <end position="160"/>
    </location>
</feature>
<feature type="transmembrane region" description="Helical" evidence="1">
    <location>
        <begin position="98"/>
        <end position="118"/>
    </location>
</feature>
<dbReference type="Pfam" id="PF19700">
    <property type="entry name" value="DUF6198"/>
    <property type="match status" value="2"/>
</dbReference>
<feature type="transmembrane region" description="Helical" evidence="1">
    <location>
        <begin position="12"/>
        <end position="28"/>
    </location>
</feature>
<gene>
    <name evidence="2" type="ORF">K8V82_02170</name>
</gene>
<comment type="caution">
    <text evidence="2">The sequence shown here is derived from an EMBL/GenBank/DDBJ whole genome shotgun (WGS) entry which is preliminary data.</text>
</comment>
<dbReference type="PANTHER" id="PTHR40078:SF1">
    <property type="entry name" value="INTEGRAL MEMBRANE PROTEIN"/>
    <property type="match status" value="1"/>
</dbReference>
<evidence type="ECO:0000313" key="3">
    <source>
        <dbReference type="Proteomes" id="UP000769156"/>
    </source>
</evidence>
<keyword evidence="1" id="KW-0472">Membrane</keyword>
<keyword evidence="1" id="KW-0812">Transmembrane</keyword>
<evidence type="ECO:0000256" key="1">
    <source>
        <dbReference type="SAM" id="Phobius"/>
    </source>
</evidence>
<reference evidence="2" key="2">
    <citation type="submission" date="2021-09" db="EMBL/GenBank/DDBJ databases">
        <authorList>
            <person name="Gilroy R."/>
        </authorList>
    </citation>
    <scope>NUCLEOTIDE SEQUENCE</scope>
    <source>
        <strain evidence="2">ChiSjej5B23-16112</strain>
    </source>
</reference>
<organism evidence="2 3">
    <name type="scientific">Lachnoclostridium phocaeense</name>
    <dbReference type="NCBI Taxonomy" id="1871021"/>
    <lineage>
        <taxon>Bacteria</taxon>
        <taxon>Bacillati</taxon>
        <taxon>Bacillota</taxon>
        <taxon>Clostridia</taxon>
        <taxon>Lachnospirales</taxon>
        <taxon>Lachnospiraceae</taxon>
    </lineage>
</organism>
<feature type="transmembrane region" description="Helical" evidence="1">
    <location>
        <begin position="213"/>
        <end position="231"/>
    </location>
</feature>
<reference evidence="2" key="1">
    <citation type="journal article" date="2021" name="PeerJ">
        <title>Extensive microbial diversity within the chicken gut microbiome revealed by metagenomics and culture.</title>
        <authorList>
            <person name="Gilroy R."/>
            <person name="Ravi A."/>
            <person name="Getino M."/>
            <person name="Pursley I."/>
            <person name="Horton D.L."/>
            <person name="Alikhan N.F."/>
            <person name="Baker D."/>
            <person name="Gharbi K."/>
            <person name="Hall N."/>
            <person name="Watson M."/>
            <person name="Adriaenssens E.M."/>
            <person name="Foster-Nyarko E."/>
            <person name="Jarju S."/>
            <person name="Secka A."/>
            <person name="Antonio M."/>
            <person name="Oren A."/>
            <person name="Chaudhuri R.R."/>
            <person name="La Ragione R."/>
            <person name="Hildebrand F."/>
            <person name="Pallen M.J."/>
        </authorList>
    </citation>
    <scope>NUCLEOTIDE SEQUENCE</scope>
    <source>
        <strain evidence="2">ChiSjej5B23-16112</strain>
    </source>
</reference>
<dbReference type="Proteomes" id="UP000769156">
    <property type="component" value="Unassembled WGS sequence"/>
</dbReference>
<dbReference type="EMBL" id="DYVY01000040">
    <property type="protein sequence ID" value="HJF93580.1"/>
    <property type="molecule type" value="Genomic_DNA"/>
</dbReference>
<proteinExistence type="predicted"/>
<name>A0A921LD64_9FIRM</name>
<dbReference type="InterPro" id="IPR038750">
    <property type="entry name" value="YczE/YyaS-like"/>
</dbReference>
<feature type="transmembrane region" description="Helical" evidence="1">
    <location>
        <begin position="59"/>
        <end position="77"/>
    </location>
</feature>
<accession>A0A921LD64</accession>
<dbReference type="AlphaFoldDB" id="A0A921LD64"/>
<dbReference type="PANTHER" id="PTHR40078">
    <property type="entry name" value="INTEGRAL MEMBRANE PROTEIN-RELATED"/>
    <property type="match status" value="1"/>
</dbReference>
<evidence type="ECO:0000313" key="2">
    <source>
        <dbReference type="EMBL" id="HJF93580.1"/>
    </source>
</evidence>
<protein>
    <submittedName>
        <fullName evidence="2">DUF6198 family protein</fullName>
    </submittedName>
</protein>
<sequence>MQKDNRSILFRVFFYLLGLLVLALGLTLNTKTGLGVSPIISVAYSVSTIFDHNFGNVTLGLYCIFVLIEMILHLVRSRRAARKEGEALAHANKTDSRLVLLMDVLQIPLSLVFTRFLNVFSAVIPDLCGEGKVTVGQMALRVMALVLAVILTGIGAAMSLNMRIIPNPGDGIVQAIADCIYRSVGFTKNCFDLVNITVTITVSLIFAGHLVGIGVGTVLAVIGVGRTIAVFNHFTYDRMIRLAGVEV</sequence>